<dbReference type="AlphaFoldDB" id="D7MX45"/>
<name>D7MX45_ARALL</name>
<evidence type="ECO:0000256" key="1">
    <source>
        <dbReference type="SAM" id="SignalP"/>
    </source>
</evidence>
<dbReference type="HOGENOM" id="CLU_3144769_0_0_1"/>
<feature type="signal peptide" evidence="1">
    <location>
        <begin position="1"/>
        <end position="21"/>
    </location>
</feature>
<proteinExistence type="predicted"/>
<dbReference type="Proteomes" id="UP000008694">
    <property type="component" value="Unassembled WGS sequence"/>
</dbReference>
<dbReference type="Gramene" id="scaffold_27900003.1">
    <property type="protein sequence ID" value="scaffold_27900003.1"/>
    <property type="gene ID" value="scaffold_27900003.1"/>
</dbReference>
<gene>
    <name evidence="2" type="ORF">ARALYDRAFT_920463</name>
</gene>
<evidence type="ECO:0000313" key="3">
    <source>
        <dbReference type="Proteomes" id="UP000008694"/>
    </source>
</evidence>
<organism evidence="3">
    <name type="scientific">Arabidopsis lyrata subsp. lyrata</name>
    <name type="common">Lyre-leaved rock-cress</name>
    <dbReference type="NCBI Taxonomy" id="81972"/>
    <lineage>
        <taxon>Eukaryota</taxon>
        <taxon>Viridiplantae</taxon>
        <taxon>Streptophyta</taxon>
        <taxon>Embryophyta</taxon>
        <taxon>Tracheophyta</taxon>
        <taxon>Spermatophyta</taxon>
        <taxon>Magnoliopsida</taxon>
        <taxon>eudicotyledons</taxon>
        <taxon>Gunneridae</taxon>
        <taxon>Pentapetalae</taxon>
        <taxon>rosids</taxon>
        <taxon>malvids</taxon>
        <taxon>Brassicales</taxon>
        <taxon>Brassicaceae</taxon>
        <taxon>Camelineae</taxon>
        <taxon>Arabidopsis</taxon>
    </lineage>
</organism>
<dbReference type="EMBL" id="GL348915">
    <property type="protein sequence ID" value="EFH38886.1"/>
    <property type="molecule type" value="Genomic_DNA"/>
</dbReference>
<protein>
    <submittedName>
        <fullName evidence="2">Uncharacterized protein</fullName>
    </submittedName>
</protein>
<sequence>MAKLGEASFCVLVLFLSLVSADTDNRQDNQVYVVYMGSLPSQPDYKPVG</sequence>
<feature type="chain" id="PRO_5003104284" evidence="1">
    <location>
        <begin position="22"/>
        <end position="49"/>
    </location>
</feature>
<accession>D7MX45</accession>
<keyword evidence="1" id="KW-0732">Signal</keyword>
<evidence type="ECO:0000313" key="2">
    <source>
        <dbReference type="EMBL" id="EFH38886.1"/>
    </source>
</evidence>
<keyword evidence="3" id="KW-1185">Reference proteome</keyword>
<reference evidence="3" key="1">
    <citation type="journal article" date="2011" name="Nat. Genet.">
        <title>The Arabidopsis lyrata genome sequence and the basis of rapid genome size change.</title>
        <authorList>
            <person name="Hu T.T."/>
            <person name="Pattyn P."/>
            <person name="Bakker E.G."/>
            <person name="Cao J."/>
            <person name="Cheng J.-F."/>
            <person name="Clark R.M."/>
            <person name="Fahlgren N."/>
            <person name="Fawcett J.A."/>
            <person name="Grimwood J."/>
            <person name="Gundlach H."/>
            <person name="Haberer G."/>
            <person name="Hollister J.D."/>
            <person name="Ossowski S."/>
            <person name="Ottilar R.P."/>
            <person name="Salamov A.A."/>
            <person name="Schneeberger K."/>
            <person name="Spannagl M."/>
            <person name="Wang X."/>
            <person name="Yang L."/>
            <person name="Nasrallah M.E."/>
            <person name="Bergelson J."/>
            <person name="Carrington J.C."/>
            <person name="Gaut B.S."/>
            <person name="Schmutz J."/>
            <person name="Mayer K.F.X."/>
            <person name="Van de Peer Y."/>
            <person name="Grigoriev I.V."/>
            <person name="Nordborg M."/>
            <person name="Weigel D."/>
            <person name="Guo Y.-L."/>
        </authorList>
    </citation>
    <scope>NUCLEOTIDE SEQUENCE [LARGE SCALE GENOMIC DNA]</scope>
    <source>
        <strain evidence="3">cv. MN47</strain>
    </source>
</reference>